<name>A0ACC6CEB1_9BURK</name>
<gene>
    <name evidence="1" type="ORF">NYO99_17535</name>
</gene>
<protein>
    <submittedName>
        <fullName evidence="1">Sigma-E factor negative regulatory protein</fullName>
    </submittedName>
</protein>
<proteinExistence type="predicted"/>
<evidence type="ECO:0000313" key="2">
    <source>
        <dbReference type="Proteomes" id="UP001076464"/>
    </source>
</evidence>
<keyword evidence="2" id="KW-1185">Reference proteome</keyword>
<accession>A0ACC6CEB1</accession>
<reference evidence="1" key="1">
    <citation type="submission" date="2022-08" db="EMBL/GenBank/DDBJ databases">
        <title>Genome sequencing of Pelomonas sp. UHG3.</title>
        <authorList>
            <person name="So Y."/>
        </authorList>
    </citation>
    <scope>NUCLEOTIDE SEQUENCE</scope>
    <source>
        <strain evidence="1">UHG3</strain>
    </source>
</reference>
<dbReference type="Proteomes" id="UP001076464">
    <property type="component" value="Unassembled WGS sequence"/>
</dbReference>
<organism evidence="1 2">
    <name type="scientific">Roseateles hydrophilus</name>
    <dbReference type="NCBI Taxonomy" id="2975054"/>
    <lineage>
        <taxon>Bacteria</taxon>
        <taxon>Pseudomonadati</taxon>
        <taxon>Pseudomonadota</taxon>
        <taxon>Betaproteobacteria</taxon>
        <taxon>Burkholderiales</taxon>
        <taxon>Sphaerotilaceae</taxon>
        <taxon>Roseateles</taxon>
    </lineage>
</organism>
<evidence type="ECO:0000313" key="1">
    <source>
        <dbReference type="EMBL" id="MCY4746783.1"/>
    </source>
</evidence>
<dbReference type="EMBL" id="JAPPUY010000004">
    <property type="protein sequence ID" value="MCY4746783.1"/>
    <property type="molecule type" value="Genomic_DNA"/>
</dbReference>
<sequence length="182" mass="18624">MRPVDPALDAALSAVMDGAATAADWARVNAAWATDPALRERWALWHAAGDGLRSAELPALHRAPESLLAGLHARLPVGGERAQARRSASAWLPPLAVAASFVALAMGLAPLHAPPAADARVAQAVPTAWLGQGLAGASFAQTAAGRTLPAVVPDREGAWLMDPAPDTAAWETPPPAVPAASR</sequence>
<comment type="caution">
    <text evidence="1">The sequence shown here is derived from an EMBL/GenBank/DDBJ whole genome shotgun (WGS) entry which is preliminary data.</text>
</comment>